<keyword evidence="4 10" id="KW-0812">Transmembrane</keyword>
<feature type="transmembrane region" description="Helical" evidence="10">
    <location>
        <begin position="35"/>
        <end position="53"/>
    </location>
</feature>
<evidence type="ECO:0000256" key="9">
    <source>
        <dbReference type="ARBA" id="ARBA00023160"/>
    </source>
</evidence>
<dbReference type="InterPro" id="IPR002076">
    <property type="entry name" value="ELO_fam"/>
</dbReference>
<keyword evidence="5 10" id="KW-0276">Fatty acid metabolism</keyword>
<dbReference type="STRING" id="7159.Q16K45"/>
<protein>
    <recommendedName>
        <fullName evidence="10">Elongation of very long chain fatty acids protein</fullName>
        <ecNumber evidence="10">2.3.1.199</ecNumber>
    </recommendedName>
    <alternativeName>
        <fullName evidence="10">Very-long-chain 3-oxoacyl-CoA synthase</fullName>
    </alternativeName>
</protein>
<evidence type="ECO:0000256" key="3">
    <source>
        <dbReference type="ARBA" id="ARBA00022679"/>
    </source>
</evidence>
<dbReference type="GO" id="GO:0034626">
    <property type="term" value="P:fatty acid elongation, polyunsaturated fatty acid"/>
    <property type="evidence" value="ECO:0007669"/>
    <property type="project" value="TreeGrafter"/>
</dbReference>
<dbReference type="Proteomes" id="UP000682892">
    <property type="component" value="Unassembled WGS sequence"/>
</dbReference>
<dbReference type="PROSITE" id="PS01188">
    <property type="entry name" value="ELO"/>
    <property type="match status" value="1"/>
</dbReference>
<evidence type="ECO:0000256" key="7">
    <source>
        <dbReference type="ARBA" id="ARBA00023098"/>
    </source>
</evidence>
<keyword evidence="6 10" id="KW-1133">Transmembrane helix</keyword>
<dbReference type="AlphaFoldDB" id="Q16K45"/>
<dbReference type="Pfam" id="PF01151">
    <property type="entry name" value="ELO"/>
    <property type="match status" value="1"/>
</dbReference>
<gene>
    <name evidence="11" type="ORF">AaeL_AAEL013128</name>
</gene>
<organism evidence="11 12">
    <name type="scientific">Aedes aegypti</name>
    <name type="common">Yellowfever mosquito</name>
    <name type="synonym">Culex aegypti</name>
    <dbReference type="NCBI Taxonomy" id="7159"/>
    <lineage>
        <taxon>Eukaryota</taxon>
        <taxon>Metazoa</taxon>
        <taxon>Ecdysozoa</taxon>
        <taxon>Arthropoda</taxon>
        <taxon>Hexapoda</taxon>
        <taxon>Insecta</taxon>
        <taxon>Pterygota</taxon>
        <taxon>Neoptera</taxon>
        <taxon>Endopterygota</taxon>
        <taxon>Diptera</taxon>
        <taxon>Nematocera</taxon>
        <taxon>Culicoidea</taxon>
        <taxon>Culicidae</taxon>
        <taxon>Culicinae</taxon>
        <taxon>Aedini</taxon>
        <taxon>Aedes</taxon>
        <taxon>Stegomyia</taxon>
    </lineage>
</organism>
<evidence type="ECO:0000256" key="6">
    <source>
        <dbReference type="ARBA" id="ARBA00022989"/>
    </source>
</evidence>
<reference evidence="11" key="2">
    <citation type="journal article" date="2007" name="Science">
        <title>Genome sequence of Aedes aegypti, a major arbovirus vector.</title>
        <authorList>
            <person name="Nene V."/>
            <person name="Wortman J.R."/>
            <person name="Lawson D."/>
            <person name="Haas B."/>
            <person name="Kodira C."/>
            <person name="Tu Z.J."/>
            <person name="Loftus B."/>
            <person name="Xi Z."/>
            <person name="Megy K."/>
            <person name="Grabherr M."/>
            <person name="Ren Q."/>
            <person name="Zdobnov E.M."/>
            <person name="Lobo N.F."/>
            <person name="Campbell K.S."/>
            <person name="Brown S.E."/>
            <person name="Bonaldo M.F."/>
            <person name="Zhu J."/>
            <person name="Sinkins S.P."/>
            <person name="Hogenkamp D.G."/>
            <person name="Amedeo P."/>
            <person name="Arensburger P."/>
            <person name="Atkinson P.W."/>
            <person name="Bidwell S."/>
            <person name="Biedler J."/>
            <person name="Birney E."/>
            <person name="Bruggner R.V."/>
            <person name="Costas J."/>
            <person name="Coy M.R."/>
            <person name="Crabtree J."/>
            <person name="Crawford M."/>
            <person name="Debruyn B."/>
            <person name="Decaprio D."/>
            <person name="Eiglmeier K."/>
            <person name="Eisenstadt E."/>
            <person name="El-Dorry H."/>
            <person name="Gelbart W.M."/>
            <person name="Gomes S.L."/>
            <person name="Hammond M."/>
            <person name="Hannick L.I."/>
            <person name="Hogan J.R."/>
            <person name="Holmes M.H."/>
            <person name="Jaffe D."/>
            <person name="Johnston J.S."/>
            <person name="Kennedy R.C."/>
            <person name="Koo H."/>
            <person name="Kravitz S."/>
            <person name="Kriventseva E.V."/>
            <person name="Kulp D."/>
            <person name="Labutti K."/>
            <person name="Lee E."/>
            <person name="Li S."/>
            <person name="Lovin D.D."/>
            <person name="Mao C."/>
            <person name="Mauceli E."/>
            <person name="Menck C.F."/>
            <person name="Miller J.R."/>
            <person name="Montgomery P."/>
            <person name="Mori A."/>
            <person name="Nascimento A.L."/>
            <person name="Naveira H.F."/>
            <person name="Nusbaum C."/>
            <person name="O'leary S."/>
            <person name="Orvis J."/>
            <person name="Pertea M."/>
            <person name="Quesneville H."/>
            <person name="Reidenbach K.R."/>
            <person name="Rogers Y.H."/>
            <person name="Roth C.W."/>
            <person name="Schneider J.R."/>
            <person name="Schatz M."/>
            <person name="Shumway M."/>
            <person name="Stanke M."/>
            <person name="Stinson E.O."/>
            <person name="Tubio J.M."/>
            <person name="Vanzee J.P."/>
            <person name="Verjovski-Almeida S."/>
            <person name="Werner D."/>
            <person name="White O."/>
            <person name="Wyder S."/>
            <person name="Zeng Q."/>
            <person name="Zhao Q."/>
            <person name="Zhao Y."/>
            <person name="Hill C.A."/>
            <person name="Raikhel A.S."/>
            <person name="Soares M.B."/>
            <person name="Knudson D.L."/>
            <person name="Lee N.H."/>
            <person name="Galagan J."/>
            <person name="Salzberg S.L."/>
            <person name="Paulsen I.T."/>
            <person name="Dimopoulos G."/>
            <person name="Collins F.H."/>
            <person name="Birren B."/>
            <person name="Fraser-Liggett C.M."/>
            <person name="Severson D.W."/>
        </authorList>
    </citation>
    <scope>NUCLEOTIDE SEQUENCE [LARGE SCALE GENOMIC DNA]</scope>
    <source>
        <strain evidence="11">Liverpool</strain>
    </source>
</reference>
<dbReference type="PhylomeDB" id="Q16K45"/>
<keyword evidence="9 10" id="KW-0275">Fatty acid biosynthesis</keyword>
<comment type="catalytic activity">
    <reaction evidence="10">
        <text>a very-long-chain acyl-CoA + malonyl-CoA + H(+) = a very-long-chain 3-oxoacyl-CoA + CO2 + CoA</text>
        <dbReference type="Rhea" id="RHEA:32727"/>
        <dbReference type="ChEBI" id="CHEBI:15378"/>
        <dbReference type="ChEBI" id="CHEBI:16526"/>
        <dbReference type="ChEBI" id="CHEBI:57287"/>
        <dbReference type="ChEBI" id="CHEBI:57384"/>
        <dbReference type="ChEBI" id="CHEBI:90725"/>
        <dbReference type="ChEBI" id="CHEBI:90736"/>
        <dbReference type="EC" id="2.3.1.199"/>
    </reaction>
</comment>
<keyword evidence="3 10" id="KW-0808">Transferase</keyword>
<dbReference type="InterPro" id="IPR030457">
    <property type="entry name" value="ELO_CS"/>
</dbReference>
<keyword evidence="8 10" id="KW-0472">Membrane</keyword>
<dbReference type="PANTHER" id="PTHR11157:SF17">
    <property type="entry name" value="ELONGATION OF VERY LONG CHAIN FATTY ACIDS PROTEIN 6"/>
    <property type="match status" value="1"/>
</dbReference>
<evidence type="ECO:0000256" key="5">
    <source>
        <dbReference type="ARBA" id="ARBA00022832"/>
    </source>
</evidence>
<feature type="transmembrane region" description="Helical" evidence="10">
    <location>
        <begin position="65"/>
        <end position="85"/>
    </location>
</feature>
<dbReference type="EC" id="2.3.1.199" evidence="10"/>
<reference evidence="11" key="3">
    <citation type="submission" date="2012-09" db="EMBL/GenBank/DDBJ databases">
        <authorList>
            <consortium name="VectorBase"/>
        </authorList>
    </citation>
    <scope>NUCLEOTIDE SEQUENCE</scope>
    <source>
        <strain evidence="11">Liverpool</strain>
    </source>
</reference>
<comment type="subcellular location">
    <subcellularLocation>
        <location evidence="1">Membrane</location>
        <topology evidence="1">Multi-pass membrane protein</topology>
    </subcellularLocation>
</comment>
<keyword evidence="7 10" id="KW-0443">Lipid metabolism</keyword>
<dbReference type="EMBL" id="CH477978">
    <property type="protein sequence ID" value="EAT34657.1"/>
    <property type="molecule type" value="Genomic_DNA"/>
</dbReference>
<sequence>MNVEITPNYSYIFDFENEFIHQDTRVWMVKNWTYVFYYCGIYMAVIFGGQHFMQNRPRFELRGLLAIWNSLLAMFSIMGACRTAPELVHVLRHYGLFHSVCVPSFIEHDRVSGFWTWLFVLSKLPELGDTVFIVLRKQPLIFLHWYHHITVLMYSWFSYTEYTASARWFIVMNYCVHSVMYSYYALRALNFKPPRSIAMVITTLQLTQMVVGCAINIWAHGFLQTAGKGSCNISEMNIKLSIAMYFSYFVLFARFFYKTYLSTNARKGKRSIQSASSNGSASVQYSSISSSKQASMGGSINSNLLTAAQQTDKVKAHKKPRNQISTGIFSYLYLRASSRVTFLSSYAERELAPIAFNTTLRCTRRSNAVLVVQLIK</sequence>
<feature type="transmembrane region" description="Helical" evidence="10">
    <location>
        <begin position="142"/>
        <end position="159"/>
    </location>
</feature>
<evidence type="ECO:0000256" key="2">
    <source>
        <dbReference type="ARBA" id="ARBA00022516"/>
    </source>
</evidence>
<dbReference type="PaxDb" id="7159-AAEL013128-PA"/>
<feature type="transmembrane region" description="Helical" evidence="10">
    <location>
        <begin position="198"/>
        <end position="218"/>
    </location>
</feature>
<dbReference type="GO" id="GO:0019367">
    <property type="term" value="P:fatty acid elongation, saturated fatty acid"/>
    <property type="evidence" value="ECO:0007669"/>
    <property type="project" value="TreeGrafter"/>
</dbReference>
<dbReference type="VEuPathDB" id="VectorBase:AAEL013128"/>
<dbReference type="HOGENOM" id="CLU_048483_1_1_1"/>
<evidence type="ECO:0000256" key="10">
    <source>
        <dbReference type="RuleBase" id="RU361115"/>
    </source>
</evidence>
<dbReference type="GO" id="GO:0005789">
    <property type="term" value="C:endoplasmic reticulum membrane"/>
    <property type="evidence" value="ECO:0007669"/>
    <property type="project" value="TreeGrafter"/>
</dbReference>
<dbReference type="GO" id="GO:0030148">
    <property type="term" value="P:sphingolipid biosynthetic process"/>
    <property type="evidence" value="ECO:0007669"/>
    <property type="project" value="TreeGrafter"/>
</dbReference>
<evidence type="ECO:0000256" key="1">
    <source>
        <dbReference type="ARBA" id="ARBA00004141"/>
    </source>
</evidence>
<name>Q16K45_AEDAE</name>
<dbReference type="GO" id="GO:0034625">
    <property type="term" value="P:fatty acid elongation, monounsaturated fatty acid"/>
    <property type="evidence" value="ECO:0007669"/>
    <property type="project" value="TreeGrafter"/>
</dbReference>
<feature type="transmembrane region" description="Helical" evidence="10">
    <location>
        <begin position="165"/>
        <end position="186"/>
    </location>
</feature>
<reference evidence="11" key="1">
    <citation type="submission" date="2005-10" db="EMBL/GenBank/DDBJ databases">
        <authorList>
            <person name="Loftus B.J."/>
            <person name="Nene V.M."/>
            <person name="Hannick L.I."/>
            <person name="Bidwell S."/>
            <person name="Haas B."/>
            <person name="Amedeo P."/>
            <person name="Orvis J."/>
            <person name="Wortman J.R."/>
            <person name="White O.R."/>
            <person name="Salzberg S."/>
            <person name="Shumway M."/>
            <person name="Koo H."/>
            <person name="Zhao Y."/>
            <person name="Holmes M."/>
            <person name="Miller J."/>
            <person name="Schatz M."/>
            <person name="Pop M."/>
            <person name="Pai G."/>
            <person name="Utterback T."/>
            <person name="Rogers Y.-H."/>
            <person name="Kravitz S."/>
            <person name="Fraser C.M."/>
        </authorList>
    </citation>
    <scope>NUCLEOTIDE SEQUENCE</scope>
    <source>
        <strain evidence="11">Liverpool</strain>
    </source>
</reference>
<proteinExistence type="inferred from homology"/>
<evidence type="ECO:0000313" key="12">
    <source>
        <dbReference type="Proteomes" id="UP000682892"/>
    </source>
</evidence>
<dbReference type="eggNOG" id="KOG3072">
    <property type="taxonomic scope" value="Eukaryota"/>
</dbReference>
<dbReference type="GO" id="GO:0009922">
    <property type="term" value="F:fatty acid elongase activity"/>
    <property type="evidence" value="ECO:0007669"/>
    <property type="project" value="UniProtKB-EC"/>
</dbReference>
<dbReference type="OMA" id="MQANWSK"/>
<feature type="transmembrane region" description="Helical" evidence="10">
    <location>
        <begin position="238"/>
        <end position="257"/>
    </location>
</feature>
<evidence type="ECO:0000313" key="11">
    <source>
        <dbReference type="EMBL" id="EAT34657.1"/>
    </source>
</evidence>
<comment type="similarity">
    <text evidence="10">Belongs to the ELO family.</text>
</comment>
<dbReference type="GO" id="GO:0042761">
    <property type="term" value="P:very long-chain fatty acid biosynthetic process"/>
    <property type="evidence" value="ECO:0007669"/>
    <property type="project" value="TreeGrafter"/>
</dbReference>
<keyword evidence="2 10" id="KW-0444">Lipid biosynthesis</keyword>
<dbReference type="PANTHER" id="PTHR11157">
    <property type="entry name" value="FATTY ACID ACYL TRANSFERASE-RELATED"/>
    <property type="match status" value="1"/>
</dbReference>
<evidence type="ECO:0000256" key="8">
    <source>
        <dbReference type="ARBA" id="ARBA00023136"/>
    </source>
</evidence>
<accession>Q16K45</accession>
<evidence type="ECO:0000256" key="4">
    <source>
        <dbReference type="ARBA" id="ARBA00022692"/>
    </source>
</evidence>